<dbReference type="EMBL" id="CP045875">
    <property type="protein sequence ID" value="QGG47632.1"/>
    <property type="molecule type" value="Genomic_DNA"/>
</dbReference>
<name>A0A5Q2N2W7_9FIRM</name>
<dbReference type="GO" id="GO:0003676">
    <property type="term" value="F:nucleic acid binding"/>
    <property type="evidence" value="ECO:0007669"/>
    <property type="project" value="InterPro"/>
</dbReference>
<dbReference type="Gene3D" id="1.10.30.50">
    <property type="match status" value="1"/>
</dbReference>
<gene>
    <name evidence="2" type="ORF">FTV88_1532</name>
</gene>
<dbReference type="InterPro" id="IPR002711">
    <property type="entry name" value="HNH"/>
</dbReference>
<keyword evidence="3" id="KW-1185">Reference proteome</keyword>
<dbReference type="AlphaFoldDB" id="A0A5Q2N2W7"/>
<reference evidence="3" key="1">
    <citation type="submission" date="2019-11" db="EMBL/GenBank/DDBJ databases">
        <title>Genome sequence of Heliorestis convoluta strain HH, an alkaliphilic and minimalistic phototrophic bacterium from a soda lake in Egypt.</title>
        <authorList>
            <person name="Dewey E.D."/>
            <person name="Stokes L.M."/>
            <person name="Burchell B.M."/>
            <person name="Shaffer K.N."/>
            <person name="Huntington A.M."/>
            <person name="Baker J.M."/>
            <person name="Nadendla S."/>
            <person name="Giglio M.G."/>
            <person name="Touchman J.W."/>
            <person name="Blankenship R.E."/>
            <person name="Madigan M.T."/>
            <person name="Sattley W.M."/>
        </authorList>
    </citation>
    <scope>NUCLEOTIDE SEQUENCE [LARGE SCALE GENOMIC DNA]</scope>
    <source>
        <strain evidence="3">HH</strain>
    </source>
</reference>
<evidence type="ECO:0000259" key="1">
    <source>
        <dbReference type="Pfam" id="PF01844"/>
    </source>
</evidence>
<evidence type="ECO:0000313" key="3">
    <source>
        <dbReference type="Proteomes" id="UP000366051"/>
    </source>
</evidence>
<proteinExistence type="predicted"/>
<keyword evidence="2" id="KW-0378">Hydrolase</keyword>
<keyword evidence="2" id="KW-0255">Endonuclease</keyword>
<protein>
    <submittedName>
        <fullName evidence="2">HNH endonuclease</fullName>
    </submittedName>
</protein>
<dbReference type="OrthoDB" id="9779761at2"/>
<accession>A0A5Q2N2W7</accession>
<dbReference type="GO" id="GO:0008270">
    <property type="term" value="F:zinc ion binding"/>
    <property type="evidence" value="ECO:0007669"/>
    <property type="project" value="InterPro"/>
</dbReference>
<evidence type="ECO:0000313" key="2">
    <source>
        <dbReference type="EMBL" id="QGG47632.1"/>
    </source>
</evidence>
<dbReference type="RefSeq" id="WP_153724969.1">
    <property type="nucleotide sequence ID" value="NZ_CP045875.1"/>
</dbReference>
<dbReference type="Pfam" id="PF01844">
    <property type="entry name" value="HNH"/>
    <property type="match status" value="1"/>
</dbReference>
<organism evidence="2 3">
    <name type="scientific">Heliorestis convoluta</name>
    <dbReference type="NCBI Taxonomy" id="356322"/>
    <lineage>
        <taxon>Bacteria</taxon>
        <taxon>Bacillati</taxon>
        <taxon>Bacillota</taxon>
        <taxon>Clostridia</taxon>
        <taxon>Eubacteriales</taxon>
        <taxon>Heliobacteriaceae</taxon>
        <taxon>Heliorestis</taxon>
    </lineage>
</organism>
<dbReference type="GO" id="GO:0004519">
    <property type="term" value="F:endonuclease activity"/>
    <property type="evidence" value="ECO:0007669"/>
    <property type="project" value="UniProtKB-KW"/>
</dbReference>
<sequence length="236" mass="27787">MSEKRNPAWQRDELILALDLYMRTNPLQISASHREVIDLSEILNRLPIHGIRPDATKFRNSNGVYMKLCNFLRFDPSYQGTGLQRGGKLEEEIWKEFFQKPELLRKVASAIRNSINETTNTVIYEDEDEFPEGKVLFRQHKYRERNRALVRKAKARAMREYGRLQCTVCDFDFHETYGDLGEGYIECHHTVPVSEYVGEVRTKVQDVVLVCSNCHRMLHKRRPWLTIMQLKDVLKV</sequence>
<keyword evidence="2" id="KW-0540">Nuclease</keyword>
<feature type="domain" description="HNH" evidence="1">
    <location>
        <begin position="166"/>
        <end position="221"/>
    </location>
</feature>
<dbReference type="KEGG" id="hcv:FTV88_1532"/>
<dbReference type="REBASE" id="361843">
    <property type="entry name" value="HcoHHORF1532P"/>
</dbReference>
<dbReference type="Proteomes" id="UP000366051">
    <property type="component" value="Chromosome"/>
</dbReference>